<dbReference type="Pfam" id="PF13692">
    <property type="entry name" value="Glyco_trans_1_4"/>
    <property type="match status" value="1"/>
</dbReference>
<keyword evidence="1" id="KW-0808">Transferase</keyword>
<dbReference type="EMBL" id="PVTE01000027">
    <property type="protein sequence ID" value="PRY29073.1"/>
    <property type="molecule type" value="Genomic_DNA"/>
</dbReference>
<keyword evidence="2" id="KW-1185">Reference proteome</keyword>
<dbReference type="AlphaFoldDB" id="A0A2T0S6Z2"/>
<evidence type="ECO:0000313" key="2">
    <source>
        <dbReference type="Proteomes" id="UP000238375"/>
    </source>
</evidence>
<dbReference type="GO" id="GO:0016740">
    <property type="term" value="F:transferase activity"/>
    <property type="evidence" value="ECO:0007669"/>
    <property type="project" value="UniProtKB-KW"/>
</dbReference>
<dbReference type="OrthoDB" id="9816564at2"/>
<reference evidence="1 2" key="1">
    <citation type="submission" date="2018-03" db="EMBL/GenBank/DDBJ databases">
        <title>Genomic Encyclopedia of Archaeal and Bacterial Type Strains, Phase II (KMG-II): from individual species to whole genera.</title>
        <authorList>
            <person name="Goeker M."/>
        </authorList>
    </citation>
    <scope>NUCLEOTIDE SEQUENCE [LARGE SCALE GENOMIC DNA]</scope>
    <source>
        <strain evidence="1 2">DSM 28354</strain>
    </source>
</reference>
<gene>
    <name evidence="1" type="ORF">CLV58_12712</name>
</gene>
<dbReference type="RefSeq" id="WP_106140182.1">
    <property type="nucleotide sequence ID" value="NZ_PVTE01000027.1"/>
</dbReference>
<name>A0A2T0S6Z2_9BACT</name>
<protein>
    <submittedName>
        <fullName evidence="1">Glycosyl transferase family 1</fullName>
    </submittedName>
</protein>
<proteinExistence type="predicted"/>
<evidence type="ECO:0000313" key="1">
    <source>
        <dbReference type="EMBL" id="PRY29073.1"/>
    </source>
</evidence>
<sequence length="398" mass="44711">MDYVIVGIQPWDLPLGGNCKDMAQELSRTHRVLYVNPAVDWLTALRHPGQQSVPTSPLVPVSASCWVLTPDRHSCPTNWLPDGWLFDRVNRWNNRRFARIIQWAIDQLGFSAITLLNDSDMVRSFYLPDLLKPRQFIYYTRDNLLAIGFWQRHGNRLEPALMRKATLVAANSAYLARLARQHNPRTVDIGQGCDLRQFDPTVPHALPDDLARIPYPRIGYLGALNAGRLTIDWLLLTARSRPDWQLVLIGPEDDAFRQSALHELPNVHFLGAKPMAQLPAYLAHLDVAINPQQLNELTIGNYPRKIDEYLAMGKPVVALKTETMSLFADYVRLATTGPEFIDHIGGILDGQLPASPAACIAFARQHTWAHSVGMLVQAQHDFAPTQPAPVGNLRNEPV</sequence>
<dbReference type="Gene3D" id="3.40.50.11010">
    <property type="match status" value="1"/>
</dbReference>
<dbReference type="SUPFAM" id="SSF53756">
    <property type="entry name" value="UDP-Glycosyltransferase/glycogen phosphorylase"/>
    <property type="match status" value="1"/>
</dbReference>
<dbReference type="Proteomes" id="UP000238375">
    <property type="component" value="Unassembled WGS sequence"/>
</dbReference>
<accession>A0A2T0S6Z2</accession>
<dbReference type="Gene3D" id="3.40.50.2000">
    <property type="entry name" value="Glycogen Phosphorylase B"/>
    <property type="match status" value="1"/>
</dbReference>
<comment type="caution">
    <text evidence="1">The sequence shown here is derived from an EMBL/GenBank/DDBJ whole genome shotgun (WGS) entry which is preliminary data.</text>
</comment>
<organism evidence="1 2">
    <name type="scientific">Spirosoma oryzae</name>
    <dbReference type="NCBI Taxonomy" id="1469603"/>
    <lineage>
        <taxon>Bacteria</taxon>
        <taxon>Pseudomonadati</taxon>
        <taxon>Bacteroidota</taxon>
        <taxon>Cytophagia</taxon>
        <taxon>Cytophagales</taxon>
        <taxon>Cytophagaceae</taxon>
        <taxon>Spirosoma</taxon>
    </lineage>
</organism>